<dbReference type="Gene3D" id="3.10.110.20">
    <property type="entry name" value="RWD domain-like"/>
    <property type="match status" value="1"/>
</dbReference>
<gene>
    <name evidence="3" type="ORF">KGM_204887</name>
</gene>
<dbReference type="InterPro" id="IPR013083">
    <property type="entry name" value="Znf_RING/FYVE/PHD"/>
</dbReference>
<protein>
    <submittedName>
        <fullName evidence="3">Fanconi anemia complementation group L</fullName>
    </submittedName>
</protein>
<dbReference type="PANTHER" id="PTHR13206">
    <property type="entry name" value="UBIQUITIN LIGASE PROTEIN PHF9 FANCONI ANEMIA GROUP L PROTEIN"/>
    <property type="match status" value="1"/>
</dbReference>
<dbReference type="AlphaFoldDB" id="A0A212FJ75"/>
<dbReference type="Gene3D" id="3.30.40.10">
    <property type="entry name" value="Zinc/RING finger domain, C3HC4 (zinc finger)"/>
    <property type="match status" value="1"/>
</dbReference>
<evidence type="ECO:0000259" key="2">
    <source>
        <dbReference type="Pfam" id="PF18891"/>
    </source>
</evidence>
<name>A0A212FJ75_DANPL</name>
<comment type="caution">
    <text evidence="3">The sequence shown here is derived from an EMBL/GenBank/DDBJ whole genome shotgun (WGS) entry which is preliminary data.</text>
</comment>
<sequence>MCNVREPVKPTFKDDYRRILVDNKTWLHIEVSFDGRPRNVHIIGNSEIGQNKTKNFLLNWDHDKNIVENIHSLFGELTKNGDNWDTELIEVKEDEEVTSCCICFCVELPDCPGIPQPMCQNSKCGAYYHRSCLFQWLVACDGGRIPAFGVASGNCPSCFQQTTCHEKDNY</sequence>
<feature type="domain" description="FANCL UBC-like" evidence="2">
    <location>
        <begin position="2"/>
        <end position="74"/>
    </location>
</feature>
<evidence type="ECO:0000313" key="3">
    <source>
        <dbReference type="EMBL" id="OWR53793.1"/>
    </source>
</evidence>
<accession>A0A212FJ75</accession>
<dbReference type="KEGG" id="dpl:KGM_204887"/>
<dbReference type="SMART" id="SM01197">
    <property type="entry name" value="FANCL_C"/>
    <property type="match status" value="1"/>
</dbReference>
<dbReference type="GO" id="GO:0043240">
    <property type="term" value="C:Fanconi anaemia nuclear complex"/>
    <property type="evidence" value="ECO:0007669"/>
    <property type="project" value="InterPro"/>
</dbReference>
<proteinExistence type="predicted"/>
<dbReference type="Pfam" id="PF11793">
    <property type="entry name" value="FANCL_C"/>
    <property type="match status" value="1"/>
</dbReference>
<dbReference type="STRING" id="278856.A0A212FJ75"/>
<dbReference type="Proteomes" id="UP000007151">
    <property type="component" value="Unassembled WGS sequence"/>
</dbReference>
<dbReference type="InterPro" id="IPR026848">
    <property type="entry name" value="Fancl"/>
</dbReference>
<dbReference type="EMBL" id="AGBW02008299">
    <property type="protein sequence ID" value="OWR53793.1"/>
    <property type="molecule type" value="Genomic_DNA"/>
</dbReference>
<dbReference type="eggNOG" id="KOG3268">
    <property type="taxonomic scope" value="Eukaryota"/>
</dbReference>
<dbReference type="InParanoid" id="A0A212FJ75"/>
<keyword evidence="4" id="KW-1185">Reference proteome</keyword>
<evidence type="ECO:0000259" key="1">
    <source>
        <dbReference type="Pfam" id="PF11793"/>
    </source>
</evidence>
<evidence type="ECO:0000313" key="4">
    <source>
        <dbReference type="Proteomes" id="UP000007151"/>
    </source>
</evidence>
<dbReference type="InterPro" id="IPR044037">
    <property type="entry name" value="FANCL_d3"/>
</dbReference>
<dbReference type="Pfam" id="PF18891">
    <property type="entry name" value="FANCL_d3"/>
    <property type="match status" value="1"/>
</dbReference>
<dbReference type="GO" id="GO:0061630">
    <property type="term" value="F:ubiquitin protein ligase activity"/>
    <property type="evidence" value="ECO:0007669"/>
    <property type="project" value="TreeGrafter"/>
</dbReference>
<dbReference type="GO" id="GO:0006513">
    <property type="term" value="P:protein monoubiquitination"/>
    <property type="evidence" value="ECO:0007669"/>
    <property type="project" value="TreeGrafter"/>
</dbReference>
<dbReference type="InterPro" id="IPR043003">
    <property type="entry name" value="FANCL_d3_sf"/>
</dbReference>
<reference evidence="3 4" key="1">
    <citation type="journal article" date="2011" name="Cell">
        <title>The monarch butterfly genome yields insights into long-distance migration.</title>
        <authorList>
            <person name="Zhan S."/>
            <person name="Merlin C."/>
            <person name="Boore J.L."/>
            <person name="Reppert S.M."/>
        </authorList>
    </citation>
    <scope>NUCLEOTIDE SEQUENCE [LARGE SCALE GENOMIC DNA]</scope>
    <source>
        <strain evidence="3">F-2</strain>
    </source>
</reference>
<dbReference type="InterPro" id="IPR026850">
    <property type="entry name" value="FANCL_C"/>
</dbReference>
<dbReference type="PANTHER" id="PTHR13206:SF0">
    <property type="entry name" value="E3 UBIQUITIN-PROTEIN LIGASE FANCL"/>
    <property type="match status" value="1"/>
</dbReference>
<organism evidence="3 4">
    <name type="scientific">Danaus plexippus plexippus</name>
    <dbReference type="NCBI Taxonomy" id="278856"/>
    <lineage>
        <taxon>Eukaryota</taxon>
        <taxon>Metazoa</taxon>
        <taxon>Ecdysozoa</taxon>
        <taxon>Arthropoda</taxon>
        <taxon>Hexapoda</taxon>
        <taxon>Insecta</taxon>
        <taxon>Pterygota</taxon>
        <taxon>Neoptera</taxon>
        <taxon>Endopterygota</taxon>
        <taxon>Lepidoptera</taxon>
        <taxon>Glossata</taxon>
        <taxon>Ditrysia</taxon>
        <taxon>Papilionoidea</taxon>
        <taxon>Nymphalidae</taxon>
        <taxon>Danainae</taxon>
        <taxon>Danaini</taxon>
        <taxon>Danaina</taxon>
        <taxon>Danaus</taxon>
        <taxon>Danaus</taxon>
    </lineage>
</organism>
<feature type="domain" description="FANCL C-terminal" evidence="1">
    <location>
        <begin position="99"/>
        <end position="162"/>
    </location>
</feature>
<dbReference type="GO" id="GO:0036297">
    <property type="term" value="P:interstrand cross-link repair"/>
    <property type="evidence" value="ECO:0007669"/>
    <property type="project" value="InterPro"/>
</dbReference>